<dbReference type="PANTHER" id="PTHR30437:SF4">
    <property type="entry name" value="TRANSCRIPTION ELONGATION FACTOR GREA"/>
    <property type="match status" value="1"/>
</dbReference>
<dbReference type="Gene3D" id="1.10.287.180">
    <property type="entry name" value="Transcription elongation factor, GreA/GreB, N-terminal domain"/>
    <property type="match status" value="1"/>
</dbReference>
<keyword evidence="12" id="KW-0251">Elongation factor</keyword>
<dbReference type="NCBIfam" id="TIGR01462">
    <property type="entry name" value="greA"/>
    <property type="match status" value="1"/>
</dbReference>
<dbReference type="InterPro" id="IPR022691">
    <property type="entry name" value="Tscrpt_elong_fac_GreA/B_N"/>
</dbReference>
<evidence type="ECO:0000256" key="8">
    <source>
        <dbReference type="HAMAP-Rule" id="MF_00105"/>
    </source>
</evidence>
<evidence type="ECO:0000256" key="2">
    <source>
        <dbReference type="ARBA" id="ARBA00013729"/>
    </source>
</evidence>
<dbReference type="InterPro" id="IPR036953">
    <property type="entry name" value="GreA/GreB_C_sf"/>
</dbReference>
<dbReference type="SUPFAM" id="SSF46557">
    <property type="entry name" value="GreA transcript cleavage protein, N-terminal domain"/>
    <property type="match status" value="1"/>
</dbReference>
<feature type="domain" description="Transcription elongation factor GreA/GreB C-terminal" evidence="10">
    <location>
        <begin position="82"/>
        <end position="156"/>
    </location>
</feature>
<sequence>MKKQPVTQKGYDMLCEELNDLNKVQRPATVIELDIARSHGDLKENAEYHAAKEKLAFIDNRLADLSNITLNSQIIDPSSYDHDSVKFGSTIELEDLDTEELITYTIVGVSQSDPELNRISINTPLASALMNKKEGADLELKLPSGNKEYEIIKIYYKEF</sequence>
<feature type="domain" description="Transcription elongation factor GreA/GreB N-terminal" evidence="11">
    <location>
        <begin position="5"/>
        <end position="74"/>
    </location>
</feature>
<dbReference type="GO" id="GO:0070063">
    <property type="term" value="F:RNA polymerase binding"/>
    <property type="evidence" value="ECO:0007669"/>
    <property type="project" value="InterPro"/>
</dbReference>
<evidence type="ECO:0000256" key="9">
    <source>
        <dbReference type="RuleBase" id="RU000556"/>
    </source>
</evidence>
<dbReference type="NCBIfam" id="NF001261">
    <property type="entry name" value="PRK00226.1-2"/>
    <property type="match status" value="1"/>
</dbReference>
<dbReference type="EMBL" id="CACVAW010000044">
    <property type="protein sequence ID" value="CAA6811246.1"/>
    <property type="molecule type" value="Genomic_DNA"/>
</dbReference>
<name>A0A6S6T8L8_9BACT</name>
<proteinExistence type="inferred from homology"/>
<evidence type="ECO:0000256" key="6">
    <source>
        <dbReference type="ARBA" id="ARBA00024916"/>
    </source>
</evidence>
<evidence type="ECO:0000259" key="10">
    <source>
        <dbReference type="Pfam" id="PF01272"/>
    </source>
</evidence>
<comment type="similarity">
    <text evidence="1 8 9">Belongs to the GreA/GreB family.</text>
</comment>
<dbReference type="Pfam" id="PF01272">
    <property type="entry name" value="GreA_GreB"/>
    <property type="match status" value="1"/>
</dbReference>
<evidence type="ECO:0000259" key="11">
    <source>
        <dbReference type="Pfam" id="PF03449"/>
    </source>
</evidence>
<dbReference type="Gene3D" id="3.10.50.30">
    <property type="entry name" value="Transcription elongation factor, GreA/GreB, C-terminal domain"/>
    <property type="match status" value="1"/>
</dbReference>
<protein>
    <recommendedName>
        <fullName evidence="2 8">Transcription elongation factor GreA</fullName>
    </recommendedName>
    <alternativeName>
        <fullName evidence="7 8">Transcript cleavage factor GreA</fullName>
    </alternativeName>
</protein>
<organism evidence="12">
    <name type="scientific">uncultured Campylobacterales bacterium</name>
    <dbReference type="NCBI Taxonomy" id="352960"/>
    <lineage>
        <taxon>Bacteria</taxon>
        <taxon>Pseudomonadati</taxon>
        <taxon>Campylobacterota</taxon>
        <taxon>Epsilonproteobacteria</taxon>
        <taxon>Campylobacterales</taxon>
        <taxon>environmental samples</taxon>
    </lineage>
</organism>
<dbReference type="HAMAP" id="MF_00105">
    <property type="entry name" value="GreA_GreB"/>
    <property type="match status" value="1"/>
</dbReference>
<evidence type="ECO:0000313" key="12">
    <source>
        <dbReference type="EMBL" id="CAA6811246.1"/>
    </source>
</evidence>
<dbReference type="NCBIfam" id="NF001263">
    <property type="entry name" value="PRK00226.1-4"/>
    <property type="match status" value="1"/>
</dbReference>
<dbReference type="InterPro" id="IPR001437">
    <property type="entry name" value="Tscrpt_elong_fac_GreA/B_C"/>
</dbReference>
<evidence type="ECO:0000256" key="1">
    <source>
        <dbReference type="ARBA" id="ARBA00008213"/>
    </source>
</evidence>
<dbReference type="InterPro" id="IPR023459">
    <property type="entry name" value="Tscrpt_elong_fac_GreA/B_fam"/>
</dbReference>
<dbReference type="FunFam" id="3.10.50.30:FF:000001">
    <property type="entry name" value="Transcription elongation factor GreA"/>
    <property type="match status" value="1"/>
</dbReference>
<dbReference type="InterPro" id="IPR036805">
    <property type="entry name" value="Tscrpt_elong_fac_GreA/B_N_sf"/>
</dbReference>
<keyword evidence="12" id="KW-0648">Protein biosynthesis</keyword>
<keyword evidence="3 8" id="KW-0805">Transcription regulation</keyword>
<comment type="function">
    <text evidence="6 8 9">Necessary for efficient RNA polymerase transcription elongation past template-encoded arresting sites. The arresting sites in DNA have the property of trapping a certain fraction of elongating RNA polymerases that pass through, resulting in locked ternary complexes. Cleavage of the nascent transcript by cleavage factors such as GreA or GreB allows the resumption of elongation from the new 3'terminus. GreA releases sequences of 2 to 3 nucleotides.</text>
</comment>
<dbReference type="GO" id="GO:0006354">
    <property type="term" value="P:DNA-templated transcription elongation"/>
    <property type="evidence" value="ECO:0007669"/>
    <property type="project" value="TreeGrafter"/>
</dbReference>
<dbReference type="Pfam" id="PF03449">
    <property type="entry name" value="GreA_GreB_N"/>
    <property type="match status" value="1"/>
</dbReference>
<dbReference type="PIRSF" id="PIRSF006092">
    <property type="entry name" value="GreA_GreB"/>
    <property type="match status" value="1"/>
</dbReference>
<dbReference type="AlphaFoldDB" id="A0A6S6T8L8"/>
<keyword evidence="5 8" id="KW-0804">Transcription</keyword>
<dbReference type="InterPro" id="IPR028624">
    <property type="entry name" value="Tscrpt_elong_fac_GreA/B"/>
</dbReference>
<dbReference type="GO" id="GO:0003746">
    <property type="term" value="F:translation elongation factor activity"/>
    <property type="evidence" value="ECO:0007669"/>
    <property type="project" value="UniProtKB-KW"/>
</dbReference>
<evidence type="ECO:0000256" key="7">
    <source>
        <dbReference type="ARBA" id="ARBA00030776"/>
    </source>
</evidence>
<dbReference type="GO" id="GO:0032784">
    <property type="term" value="P:regulation of DNA-templated transcription elongation"/>
    <property type="evidence" value="ECO:0007669"/>
    <property type="project" value="UniProtKB-UniRule"/>
</dbReference>
<dbReference type="InterPro" id="IPR006359">
    <property type="entry name" value="Tscrpt_elong_fac_GreA"/>
</dbReference>
<dbReference type="PANTHER" id="PTHR30437">
    <property type="entry name" value="TRANSCRIPTION ELONGATION FACTOR GREA"/>
    <property type="match status" value="1"/>
</dbReference>
<keyword evidence="4 8" id="KW-0238">DNA-binding</keyword>
<reference evidence="12" key="1">
    <citation type="submission" date="2020-01" db="EMBL/GenBank/DDBJ databases">
        <authorList>
            <person name="Meier V. D."/>
            <person name="Meier V D."/>
        </authorList>
    </citation>
    <scope>NUCLEOTIDE SEQUENCE</scope>
    <source>
        <strain evidence="12">HLG_WM_MAG_12</strain>
    </source>
</reference>
<dbReference type="SUPFAM" id="SSF54534">
    <property type="entry name" value="FKBP-like"/>
    <property type="match status" value="1"/>
</dbReference>
<dbReference type="GO" id="GO:0003677">
    <property type="term" value="F:DNA binding"/>
    <property type="evidence" value="ECO:0007669"/>
    <property type="project" value="UniProtKB-UniRule"/>
</dbReference>
<evidence type="ECO:0000256" key="5">
    <source>
        <dbReference type="ARBA" id="ARBA00023163"/>
    </source>
</evidence>
<gene>
    <name evidence="8" type="primary">greA</name>
    <name evidence="12" type="ORF">HELGO_WM6416</name>
</gene>
<accession>A0A6S6T8L8</accession>
<dbReference type="FunFam" id="1.10.287.180:FF:000001">
    <property type="entry name" value="Transcription elongation factor GreA"/>
    <property type="match status" value="1"/>
</dbReference>
<evidence type="ECO:0000256" key="3">
    <source>
        <dbReference type="ARBA" id="ARBA00023015"/>
    </source>
</evidence>
<evidence type="ECO:0000256" key="4">
    <source>
        <dbReference type="ARBA" id="ARBA00023125"/>
    </source>
</evidence>